<dbReference type="AlphaFoldDB" id="A0A0A3J2S3"/>
<comment type="caution">
    <text evidence="1">The sequence shown here is derived from an EMBL/GenBank/DDBJ whole genome shotgun (WGS) entry which is preliminary data.</text>
</comment>
<dbReference type="SUPFAM" id="SSF54001">
    <property type="entry name" value="Cysteine proteinases"/>
    <property type="match status" value="1"/>
</dbReference>
<dbReference type="EMBL" id="JPVQ01000044">
    <property type="protein sequence ID" value="KGR89493.1"/>
    <property type="molecule type" value="Genomic_DNA"/>
</dbReference>
<sequence>MTMKKAYILLTDTGTVLTRCIKLFTKKPYNHASLALDIDLNEVYSFGRKSASNPFNGGFVKEDMNTKIFQQANCALYSFEVTEKQYNDIKQFIKSFENQKEDYNYNILGLFGFIFNKPIGRKNSYFCSQFVATVLKENEVAQFEKTPALIAPHDFQQISNFQLVFEGNLKNYLNDTTELAFNLVAS</sequence>
<keyword evidence="2" id="KW-1185">Reference proteome</keyword>
<evidence type="ECO:0000313" key="1">
    <source>
        <dbReference type="EMBL" id="KGR89493.1"/>
    </source>
</evidence>
<name>A0A0A3J2S3_9BACL</name>
<organism evidence="1 2">
    <name type="scientific">Ureibacillus massiliensis 4400831 = CIP 108448 = CCUG 49529</name>
    <dbReference type="NCBI Taxonomy" id="1211035"/>
    <lineage>
        <taxon>Bacteria</taxon>
        <taxon>Bacillati</taxon>
        <taxon>Bacillota</taxon>
        <taxon>Bacilli</taxon>
        <taxon>Bacillales</taxon>
        <taxon>Caryophanaceae</taxon>
        <taxon>Ureibacillus</taxon>
    </lineage>
</organism>
<dbReference type="Proteomes" id="UP000030595">
    <property type="component" value="Unassembled WGS sequence"/>
</dbReference>
<accession>A0A0A3J2S3</accession>
<dbReference type="Gene3D" id="3.90.1720.10">
    <property type="entry name" value="endopeptidase domain like (from Nostoc punctiforme)"/>
    <property type="match status" value="1"/>
</dbReference>
<reference evidence="1 2" key="1">
    <citation type="submission" date="2014-02" db="EMBL/GenBank/DDBJ databases">
        <title>Draft genome sequence of Lysinibacillus massiliensis CCUG 49529.</title>
        <authorList>
            <person name="Zhang F."/>
            <person name="Wang G."/>
            <person name="Zhang L."/>
        </authorList>
    </citation>
    <scope>NUCLEOTIDE SEQUENCE [LARGE SCALE GENOMIC DNA]</scope>
    <source>
        <strain evidence="1 2">CCUG 49529</strain>
    </source>
</reference>
<evidence type="ECO:0000313" key="2">
    <source>
        <dbReference type="Proteomes" id="UP000030595"/>
    </source>
</evidence>
<dbReference type="OrthoDB" id="1645744at2"/>
<dbReference type="InterPro" id="IPR038765">
    <property type="entry name" value="Papain-like_cys_pep_sf"/>
</dbReference>
<proteinExistence type="predicted"/>
<gene>
    <name evidence="1" type="ORF">CD30_16745</name>
</gene>
<protein>
    <submittedName>
        <fullName evidence="1">Uncharacterized protein</fullName>
    </submittedName>
</protein>
<dbReference type="RefSeq" id="WP_036179122.1">
    <property type="nucleotide sequence ID" value="NZ_AVCZ01000044.1"/>
</dbReference>
<dbReference type="eggNOG" id="ENOG5031Z3H">
    <property type="taxonomic scope" value="Bacteria"/>
</dbReference>